<organism evidence="2 3">
    <name type="scientific">Mesocricetibacter intestinalis</name>
    <dbReference type="NCBI Taxonomy" id="1521930"/>
    <lineage>
        <taxon>Bacteria</taxon>
        <taxon>Pseudomonadati</taxon>
        <taxon>Pseudomonadota</taxon>
        <taxon>Gammaproteobacteria</taxon>
        <taxon>Pasteurellales</taxon>
        <taxon>Pasteurellaceae</taxon>
        <taxon>Mesocricetibacter</taxon>
    </lineage>
</organism>
<dbReference type="PANTHER" id="PTHR46278">
    <property type="entry name" value="DEHYDROGENASE, PUTATIVE-RELATED"/>
    <property type="match status" value="1"/>
</dbReference>
<comment type="similarity">
    <text evidence="1">Belongs to the aspartate-semialdehyde dehydrogenase family.</text>
</comment>
<dbReference type="SUPFAM" id="SSF51735">
    <property type="entry name" value="NAD(P)-binding Rossmann-fold domains"/>
    <property type="match status" value="1"/>
</dbReference>
<dbReference type="OrthoDB" id="9805684at2"/>
<name>A0A4R6VAT4_9PAST</name>
<evidence type="ECO:0000313" key="2">
    <source>
        <dbReference type="EMBL" id="TDQ59006.1"/>
    </source>
</evidence>
<accession>A0A4R6VAT4</accession>
<proteinExistence type="inferred from homology"/>
<keyword evidence="3" id="KW-1185">Reference proteome</keyword>
<dbReference type="SUPFAM" id="SSF55347">
    <property type="entry name" value="Glyceraldehyde-3-phosphate dehydrogenase-like, C-terminal domain"/>
    <property type="match status" value="1"/>
</dbReference>
<sequence length="323" mass="36153">MKSLHIAVAAEFDLCEKIAEFLQLSQLDIERLSVIEIYPFKEEQSIRFQGKAVAQISAEEAQWADFDYLLFGGDINQVQYLATAAQAGCIGLDIKGVCSSLSDVPVVVPEVNPQQLIELRQRNIVSLPDPIVSQLALAIAGLVGENAASRFLVSTLLPASYENAESVTQLIGQTAQLLNGIPLEDEQQRLAFDVYPARNEQLQRQLQKIFPQLNDNLVFHSIHVPVFYGMAQMVTGITDYAADREAIIGQWQSGDLIRFHENKGITPVINGERENGEELVHLHISDFSLSENEIRFWSVADEQRFNIALLAVRLLELIYRQGY</sequence>
<dbReference type="Gene3D" id="3.40.50.720">
    <property type="entry name" value="NAD(P)-binding Rossmann-like Domain"/>
    <property type="match status" value="1"/>
</dbReference>
<evidence type="ECO:0000313" key="3">
    <source>
        <dbReference type="Proteomes" id="UP000295657"/>
    </source>
</evidence>
<evidence type="ECO:0000256" key="1">
    <source>
        <dbReference type="ARBA" id="ARBA00010584"/>
    </source>
</evidence>
<dbReference type="NCBIfam" id="NF005368">
    <property type="entry name" value="PRK06901.1"/>
    <property type="match status" value="1"/>
</dbReference>
<dbReference type="InterPro" id="IPR036291">
    <property type="entry name" value="NAD(P)-bd_dom_sf"/>
</dbReference>
<dbReference type="Gene3D" id="3.30.360.10">
    <property type="entry name" value="Dihydrodipicolinate Reductase, domain 2"/>
    <property type="match status" value="1"/>
</dbReference>
<dbReference type="EMBL" id="SNYQ01000002">
    <property type="protein sequence ID" value="TDQ59006.1"/>
    <property type="molecule type" value="Genomic_DNA"/>
</dbReference>
<gene>
    <name evidence="2" type="ORF">EDC45_0798</name>
</gene>
<reference evidence="2 3" key="1">
    <citation type="submission" date="2019-03" db="EMBL/GenBank/DDBJ databases">
        <title>Genomic Encyclopedia of Type Strains, Phase IV (KMG-IV): sequencing the most valuable type-strain genomes for metagenomic binning, comparative biology and taxonomic classification.</title>
        <authorList>
            <person name="Goeker M."/>
        </authorList>
    </citation>
    <scope>NUCLEOTIDE SEQUENCE [LARGE SCALE GENOMIC DNA]</scope>
    <source>
        <strain evidence="2 3">DSM 28403</strain>
    </source>
</reference>
<comment type="caution">
    <text evidence="2">The sequence shown here is derived from an EMBL/GenBank/DDBJ whole genome shotgun (WGS) entry which is preliminary data.</text>
</comment>
<dbReference type="PIRSF" id="PIRSF000148">
    <property type="entry name" value="ASA_dh"/>
    <property type="match status" value="1"/>
</dbReference>
<dbReference type="Proteomes" id="UP000295657">
    <property type="component" value="Unassembled WGS sequence"/>
</dbReference>
<dbReference type="PANTHER" id="PTHR46278:SF2">
    <property type="entry name" value="ASPARTATE-SEMIALDEHYDE DEHYDROGENASE"/>
    <property type="match status" value="1"/>
</dbReference>
<protein>
    <submittedName>
        <fullName evidence="2">Aspartate-semialdehyde dehydrogenase</fullName>
    </submittedName>
</protein>
<dbReference type="AlphaFoldDB" id="A0A4R6VAT4"/>
<dbReference type="RefSeq" id="WP_133543678.1">
    <property type="nucleotide sequence ID" value="NZ_SNYQ01000002.1"/>
</dbReference>